<keyword evidence="2" id="KW-1185">Reference proteome</keyword>
<proteinExistence type="predicted"/>
<evidence type="ECO:0000313" key="1">
    <source>
        <dbReference type="EMBL" id="PHQ24785.1"/>
    </source>
</evidence>
<dbReference type="Proteomes" id="UP000229044">
    <property type="component" value="Unassembled WGS sequence"/>
</dbReference>
<name>A0A2G1VDE9_9GAMM</name>
<dbReference type="EMBL" id="NTFI01000004">
    <property type="protein sequence ID" value="PHQ24785.1"/>
    <property type="molecule type" value="Genomic_DNA"/>
</dbReference>
<evidence type="ECO:0000313" key="2">
    <source>
        <dbReference type="Proteomes" id="UP000229044"/>
    </source>
</evidence>
<protein>
    <submittedName>
        <fullName evidence="1">Uncharacterized protein</fullName>
    </submittedName>
</protein>
<reference evidence="1 2" key="1">
    <citation type="submission" date="2017-09" db="EMBL/GenBank/DDBJ databases">
        <title>The draft genome sequences of Marinobacter guineae M3B.</title>
        <authorList>
            <person name="Cao J."/>
        </authorList>
    </citation>
    <scope>NUCLEOTIDE SEQUENCE [LARGE SCALE GENOMIC DNA]</scope>
    <source>
        <strain evidence="1 2">M3B</strain>
    </source>
</reference>
<organism evidence="1 2">
    <name type="scientific">Marinobacter guineae</name>
    <dbReference type="NCBI Taxonomy" id="432303"/>
    <lineage>
        <taxon>Bacteria</taxon>
        <taxon>Pseudomonadati</taxon>
        <taxon>Pseudomonadota</taxon>
        <taxon>Gammaproteobacteria</taxon>
        <taxon>Pseudomonadales</taxon>
        <taxon>Marinobacteraceae</taxon>
        <taxon>Marinobacter</taxon>
    </lineage>
</organism>
<dbReference type="AlphaFoldDB" id="A0A2G1VDE9"/>
<gene>
    <name evidence="1" type="ORF">CLH62_14575</name>
</gene>
<sequence>MKKTPAPTAKRLLSPRQYRALRELLKGHRSVRDLFNKVRCNGVPQLIAALRAKGLVIHSVEKTGLDRDGQKIYYGVYSIDECSVDRATELVEEYEQREGLV</sequence>
<accession>A0A2G1VDE9</accession>
<comment type="caution">
    <text evidence="1">The sequence shown here is derived from an EMBL/GenBank/DDBJ whole genome shotgun (WGS) entry which is preliminary data.</text>
</comment>